<accession>A0ABZ2APK8</accession>
<feature type="region of interest" description="Disordered" evidence="1">
    <location>
        <begin position="1"/>
        <end position="30"/>
    </location>
</feature>
<dbReference type="RefSeq" id="XP_064718491.1">
    <property type="nucleotide sequence ID" value="XM_064862419.1"/>
</dbReference>
<name>A0ABZ2APK8_9TREE</name>
<dbReference type="EMBL" id="CP143806">
    <property type="protein sequence ID" value="WVO19251.1"/>
    <property type="molecule type" value="Genomic_DNA"/>
</dbReference>
<evidence type="ECO:0000313" key="2">
    <source>
        <dbReference type="EMBL" id="WVO19251.1"/>
    </source>
</evidence>
<protein>
    <submittedName>
        <fullName evidence="2">Uncharacterized protein</fullName>
    </submittedName>
</protein>
<sequence>MIGLDASRTLASSTGTGCTSMGMDQKRRNSTQRRLAVLRDLICDLDFNQSWSTSHTSLQVDELSSTRASDCNSVDDFSIPSRPLSRYEMRSSFISNPLHLRFRPARVDQPKGIVEPDLDLSNI</sequence>
<feature type="compositionally biased region" description="Polar residues" evidence="1">
    <location>
        <begin position="9"/>
        <end position="19"/>
    </location>
</feature>
<dbReference type="GeneID" id="89987306"/>
<organism evidence="2 3">
    <name type="scientific">Cryptococcus decagattii</name>
    <dbReference type="NCBI Taxonomy" id="1859122"/>
    <lineage>
        <taxon>Eukaryota</taxon>
        <taxon>Fungi</taxon>
        <taxon>Dikarya</taxon>
        <taxon>Basidiomycota</taxon>
        <taxon>Agaricomycotina</taxon>
        <taxon>Tremellomycetes</taxon>
        <taxon>Tremellales</taxon>
        <taxon>Cryptococcaceae</taxon>
        <taxon>Cryptococcus</taxon>
        <taxon>Cryptococcus gattii species complex</taxon>
    </lineage>
</organism>
<evidence type="ECO:0000256" key="1">
    <source>
        <dbReference type="SAM" id="MobiDB-lite"/>
    </source>
</evidence>
<keyword evidence="3" id="KW-1185">Reference proteome</keyword>
<evidence type="ECO:0000313" key="3">
    <source>
        <dbReference type="Proteomes" id="UP001432216"/>
    </source>
</evidence>
<reference evidence="2 3" key="1">
    <citation type="submission" date="2024-01" db="EMBL/GenBank/DDBJ databases">
        <title>Comparative genomics of Cryptococcus and Kwoniella reveals pathogenesis evolution and contrasting modes of karyotype evolution via chromosome fusion or intercentromeric recombination.</title>
        <authorList>
            <person name="Coelho M.A."/>
            <person name="David-Palma M."/>
            <person name="Shea T."/>
            <person name="Bowers K."/>
            <person name="McGinley-Smith S."/>
            <person name="Mohammad A.W."/>
            <person name="Gnirke A."/>
            <person name="Yurkov A.M."/>
            <person name="Nowrousian M."/>
            <person name="Sun S."/>
            <person name="Cuomo C.A."/>
            <person name="Heitman J."/>
        </authorList>
    </citation>
    <scope>NUCLEOTIDE SEQUENCE [LARGE SCALE GENOMIC DNA]</scope>
    <source>
        <strain evidence="2 3">7685027</strain>
    </source>
</reference>
<dbReference type="Proteomes" id="UP001432216">
    <property type="component" value="Chromosome 1"/>
</dbReference>
<proteinExistence type="predicted"/>
<gene>
    <name evidence="2" type="ORF">IAS62_000530</name>
</gene>